<comment type="caution">
    <text evidence="2">The sequence shown here is derived from an EMBL/GenBank/DDBJ whole genome shotgun (WGS) entry which is preliminary data.</text>
</comment>
<reference evidence="2 3" key="1">
    <citation type="submission" date="2017-12" db="EMBL/GenBank/DDBJ databases">
        <title>High-resolution comparative analysis of great ape genomes.</title>
        <authorList>
            <person name="Pollen A."/>
            <person name="Hastie A."/>
            <person name="Hormozdiari F."/>
            <person name="Dougherty M."/>
            <person name="Liu R."/>
            <person name="Chaisson M."/>
            <person name="Hoppe E."/>
            <person name="Hill C."/>
            <person name="Pang A."/>
            <person name="Hillier L."/>
            <person name="Baker C."/>
            <person name="Armstrong J."/>
            <person name="Shendure J."/>
            <person name="Paten B."/>
            <person name="Wilson R."/>
            <person name="Chao H."/>
            <person name="Schneider V."/>
            <person name="Ventura M."/>
            <person name="Kronenberg Z."/>
            <person name="Murali S."/>
            <person name="Gordon D."/>
            <person name="Cantsilieris S."/>
            <person name="Munson K."/>
            <person name="Nelson B."/>
            <person name="Raja A."/>
            <person name="Underwood J."/>
            <person name="Diekhans M."/>
            <person name="Fiddes I."/>
            <person name="Haussler D."/>
            <person name="Eichler E."/>
        </authorList>
    </citation>
    <scope>NUCLEOTIDE SEQUENCE [LARGE SCALE GENOMIC DNA]</scope>
    <source>
        <strain evidence="2">Yerkes chimp pedigree #C0471</strain>
    </source>
</reference>
<gene>
    <name evidence="2" type="ORF">CK820_G0032409</name>
</gene>
<sequence>SQEEEEQKKKDDVTGEASFACLPWPTDAWTPKR</sequence>
<dbReference type="Proteomes" id="UP000236370">
    <property type="component" value="Unassembled WGS sequence"/>
</dbReference>
<proteinExistence type="predicted"/>
<evidence type="ECO:0000256" key="1">
    <source>
        <dbReference type="SAM" id="MobiDB-lite"/>
    </source>
</evidence>
<evidence type="ECO:0000313" key="2">
    <source>
        <dbReference type="EMBL" id="PNI42957.1"/>
    </source>
</evidence>
<dbReference type="EMBL" id="NBAG03000308">
    <property type="protein sequence ID" value="PNI42957.1"/>
    <property type="molecule type" value="Genomic_DNA"/>
</dbReference>
<organism evidence="2 3">
    <name type="scientific">Pan troglodytes</name>
    <name type="common">Chimpanzee</name>
    <dbReference type="NCBI Taxonomy" id="9598"/>
    <lineage>
        <taxon>Eukaryota</taxon>
        <taxon>Metazoa</taxon>
        <taxon>Chordata</taxon>
        <taxon>Craniata</taxon>
        <taxon>Vertebrata</taxon>
        <taxon>Euteleostomi</taxon>
        <taxon>Mammalia</taxon>
        <taxon>Eutheria</taxon>
        <taxon>Euarchontoglires</taxon>
        <taxon>Primates</taxon>
        <taxon>Haplorrhini</taxon>
        <taxon>Catarrhini</taxon>
        <taxon>Hominidae</taxon>
        <taxon>Pan</taxon>
    </lineage>
</organism>
<evidence type="ECO:0000313" key="3">
    <source>
        <dbReference type="Proteomes" id="UP000236370"/>
    </source>
</evidence>
<dbReference type="AlphaFoldDB" id="A0A2J8L6S2"/>
<feature type="non-terminal residue" evidence="2">
    <location>
        <position position="1"/>
    </location>
</feature>
<feature type="compositionally biased region" description="Basic and acidic residues" evidence="1">
    <location>
        <begin position="1"/>
        <end position="13"/>
    </location>
</feature>
<feature type="region of interest" description="Disordered" evidence="1">
    <location>
        <begin position="1"/>
        <end position="33"/>
    </location>
</feature>
<protein>
    <submittedName>
        <fullName evidence="2">CHD2 isoform 29</fullName>
    </submittedName>
</protein>
<name>A0A2J8L6S2_PANTR</name>
<accession>A0A2J8L6S2</accession>